<evidence type="ECO:0000256" key="3">
    <source>
        <dbReference type="SAM" id="SignalP"/>
    </source>
</evidence>
<feature type="chain" id="PRO_5042090509" description="Mid2 domain-containing protein" evidence="3">
    <location>
        <begin position="27"/>
        <end position="446"/>
    </location>
</feature>
<accession>A0AAD7B2R5</accession>
<keyword evidence="3" id="KW-0732">Signal</keyword>
<evidence type="ECO:0000256" key="2">
    <source>
        <dbReference type="SAM" id="Phobius"/>
    </source>
</evidence>
<evidence type="ECO:0008006" key="6">
    <source>
        <dbReference type="Google" id="ProtNLM"/>
    </source>
</evidence>
<keyword evidence="2" id="KW-0472">Membrane</keyword>
<evidence type="ECO:0000313" key="4">
    <source>
        <dbReference type="EMBL" id="KAJ7608751.1"/>
    </source>
</evidence>
<name>A0AAD7B2R5_9AGAR</name>
<comment type="caution">
    <text evidence="4">The sequence shown here is derived from an EMBL/GenBank/DDBJ whole genome shotgun (WGS) entry which is preliminary data.</text>
</comment>
<protein>
    <recommendedName>
        <fullName evidence="6">Mid2 domain-containing protein</fullName>
    </recommendedName>
</protein>
<reference evidence="4" key="1">
    <citation type="submission" date="2023-03" db="EMBL/GenBank/DDBJ databases">
        <title>Massive genome expansion in bonnet fungi (Mycena s.s.) driven by repeated elements and novel gene families across ecological guilds.</title>
        <authorList>
            <consortium name="Lawrence Berkeley National Laboratory"/>
            <person name="Harder C.B."/>
            <person name="Miyauchi S."/>
            <person name="Viragh M."/>
            <person name="Kuo A."/>
            <person name="Thoen E."/>
            <person name="Andreopoulos B."/>
            <person name="Lu D."/>
            <person name="Skrede I."/>
            <person name="Drula E."/>
            <person name="Henrissat B."/>
            <person name="Morin E."/>
            <person name="Kohler A."/>
            <person name="Barry K."/>
            <person name="LaButti K."/>
            <person name="Morin E."/>
            <person name="Salamov A."/>
            <person name="Lipzen A."/>
            <person name="Mereny Z."/>
            <person name="Hegedus B."/>
            <person name="Baldrian P."/>
            <person name="Stursova M."/>
            <person name="Weitz H."/>
            <person name="Taylor A."/>
            <person name="Grigoriev I.V."/>
            <person name="Nagy L.G."/>
            <person name="Martin F."/>
            <person name="Kauserud H."/>
        </authorList>
    </citation>
    <scope>NUCLEOTIDE SEQUENCE</scope>
    <source>
        <strain evidence="4">9284</strain>
    </source>
</reference>
<gene>
    <name evidence="4" type="ORF">FB45DRAFT_945840</name>
</gene>
<feature type="transmembrane region" description="Helical" evidence="2">
    <location>
        <begin position="247"/>
        <end position="273"/>
    </location>
</feature>
<keyword evidence="5" id="KW-1185">Reference proteome</keyword>
<dbReference type="EMBL" id="JARKIF010000043">
    <property type="protein sequence ID" value="KAJ7608751.1"/>
    <property type="molecule type" value="Genomic_DNA"/>
</dbReference>
<dbReference type="Proteomes" id="UP001221142">
    <property type="component" value="Unassembled WGS sequence"/>
</dbReference>
<feature type="region of interest" description="Disordered" evidence="1">
    <location>
        <begin position="318"/>
        <end position="338"/>
    </location>
</feature>
<dbReference type="AlphaFoldDB" id="A0AAD7B2R5"/>
<evidence type="ECO:0000313" key="5">
    <source>
        <dbReference type="Proteomes" id="UP001221142"/>
    </source>
</evidence>
<sequence length="446" mass="47209">MAFARPGRLLLLFCLLCLPQLHPVGASPIPAGGAGELKSAAPLLVRVESSSITAVADSEPTVSLTAVPTLAFFTREADHTSFSDTTSSFTSTVPITTTLSDGRVSTTVNVVTGVITTSVPVATFGVSVSTQAAHAHAHSHLNQNHKSAWSVRVESSIITALGDAAPTVSLTSVGTPVLFTGNADHTSFSDTTSSFTSTVPITTTLSDGRVSTTVSVVTGVITTSVPVATFGPNGEQVSASSPSKHSIAGFVASIVLGCLAAFLVGAATWRFIYLRRKAASRSKRIPTSGQRKSTQPESDAEVIDPFSDAFRTSWQANGGSELQSSNVDSTQPTSLTHASSISSTRQLYISNQVNRAREKVQELEELSSLLLHSARNSGVSSEAVNLEAVSQPQDGQGNESTALENRLQRAWEEIEGLNLRIHELERRRESDWALGLTDEYPPEYVE</sequence>
<evidence type="ECO:0000256" key="1">
    <source>
        <dbReference type="SAM" id="MobiDB-lite"/>
    </source>
</evidence>
<proteinExistence type="predicted"/>
<organism evidence="4 5">
    <name type="scientific">Roridomyces roridus</name>
    <dbReference type="NCBI Taxonomy" id="1738132"/>
    <lineage>
        <taxon>Eukaryota</taxon>
        <taxon>Fungi</taxon>
        <taxon>Dikarya</taxon>
        <taxon>Basidiomycota</taxon>
        <taxon>Agaricomycotina</taxon>
        <taxon>Agaricomycetes</taxon>
        <taxon>Agaricomycetidae</taxon>
        <taxon>Agaricales</taxon>
        <taxon>Marasmiineae</taxon>
        <taxon>Mycenaceae</taxon>
        <taxon>Roridomyces</taxon>
    </lineage>
</organism>
<keyword evidence="2" id="KW-1133">Transmembrane helix</keyword>
<keyword evidence="2" id="KW-0812">Transmembrane</keyword>
<feature type="signal peptide" evidence="3">
    <location>
        <begin position="1"/>
        <end position="26"/>
    </location>
</feature>